<feature type="transmembrane region" description="Helical" evidence="1">
    <location>
        <begin position="145"/>
        <end position="163"/>
    </location>
</feature>
<keyword evidence="1" id="KW-0812">Transmembrane</keyword>
<feature type="transmembrane region" description="Helical" evidence="1">
    <location>
        <begin position="106"/>
        <end position="124"/>
    </location>
</feature>
<feature type="transmembrane region" description="Helical" evidence="1">
    <location>
        <begin position="41"/>
        <end position="64"/>
    </location>
</feature>
<organism evidence="2 3">
    <name type="scientific">Hamadaea flava</name>
    <dbReference type="NCBI Taxonomy" id="1742688"/>
    <lineage>
        <taxon>Bacteria</taxon>
        <taxon>Bacillati</taxon>
        <taxon>Actinomycetota</taxon>
        <taxon>Actinomycetes</taxon>
        <taxon>Micromonosporales</taxon>
        <taxon>Micromonosporaceae</taxon>
        <taxon>Hamadaea</taxon>
    </lineage>
</organism>
<gene>
    <name evidence="2" type="ORF">ACFOZ4_21055</name>
</gene>
<proteinExistence type="predicted"/>
<dbReference type="Proteomes" id="UP001595816">
    <property type="component" value="Unassembled WGS sequence"/>
</dbReference>
<feature type="transmembrane region" description="Helical" evidence="1">
    <location>
        <begin position="175"/>
        <end position="200"/>
    </location>
</feature>
<feature type="transmembrane region" description="Helical" evidence="1">
    <location>
        <begin position="266"/>
        <end position="290"/>
    </location>
</feature>
<feature type="transmembrane region" description="Helical" evidence="1">
    <location>
        <begin position="12"/>
        <end position="29"/>
    </location>
</feature>
<protein>
    <recommendedName>
        <fullName evidence="4">DUF3995 domain-containing protein</fullName>
    </recommendedName>
</protein>
<name>A0ABV8LRD6_9ACTN</name>
<evidence type="ECO:0000313" key="2">
    <source>
        <dbReference type="EMBL" id="MFC4133108.1"/>
    </source>
</evidence>
<accession>A0ABV8LRD6</accession>
<keyword evidence="3" id="KW-1185">Reference proteome</keyword>
<keyword evidence="1" id="KW-0472">Membrane</keyword>
<sequence>MTMTRWAPRIAPIWLGSYLILRIYWAATGTPDGLSAIGGDLVVFTGWAAVALCALAAATAALLLRTSSKPVIGIAWALSVLLVMSAVLLLLDIVGAIFPGVMPKQFPLGALSRAACALGGVLLAHSAHARRGPRVLRTLAHTPAWAYWAAYLAVAGCLTRIAAQAAVGFGNSPIALGAAAAFEIAFVLAGTLLPLALVHSWGRTWPRWVPFLQGRTVPRRLVLWPATGVATGIVVYFGLMLLQMIWERLHGRNPFPPSGGLDLPEAFFWVAVPAYWIWGVGLAFAAVAYARRTRPAAERE</sequence>
<dbReference type="EMBL" id="JBHSAY010000009">
    <property type="protein sequence ID" value="MFC4133108.1"/>
    <property type="molecule type" value="Genomic_DNA"/>
</dbReference>
<reference evidence="3" key="1">
    <citation type="journal article" date="2019" name="Int. J. Syst. Evol. Microbiol.">
        <title>The Global Catalogue of Microorganisms (GCM) 10K type strain sequencing project: providing services to taxonomists for standard genome sequencing and annotation.</title>
        <authorList>
            <consortium name="The Broad Institute Genomics Platform"/>
            <consortium name="The Broad Institute Genome Sequencing Center for Infectious Disease"/>
            <person name="Wu L."/>
            <person name="Ma J."/>
        </authorList>
    </citation>
    <scope>NUCLEOTIDE SEQUENCE [LARGE SCALE GENOMIC DNA]</scope>
    <source>
        <strain evidence="3">CGMCC 4.7289</strain>
    </source>
</reference>
<evidence type="ECO:0000256" key="1">
    <source>
        <dbReference type="SAM" id="Phobius"/>
    </source>
</evidence>
<evidence type="ECO:0008006" key="4">
    <source>
        <dbReference type="Google" id="ProtNLM"/>
    </source>
</evidence>
<dbReference type="RefSeq" id="WP_253751726.1">
    <property type="nucleotide sequence ID" value="NZ_JAMZDZ010000001.1"/>
</dbReference>
<evidence type="ECO:0000313" key="3">
    <source>
        <dbReference type="Proteomes" id="UP001595816"/>
    </source>
</evidence>
<feature type="transmembrane region" description="Helical" evidence="1">
    <location>
        <begin position="221"/>
        <end position="246"/>
    </location>
</feature>
<comment type="caution">
    <text evidence="2">The sequence shown here is derived from an EMBL/GenBank/DDBJ whole genome shotgun (WGS) entry which is preliminary data.</text>
</comment>
<keyword evidence="1" id="KW-1133">Transmembrane helix</keyword>
<feature type="transmembrane region" description="Helical" evidence="1">
    <location>
        <begin position="76"/>
        <end position="100"/>
    </location>
</feature>